<dbReference type="Pfam" id="PF00990">
    <property type="entry name" value="GGDEF"/>
    <property type="match status" value="1"/>
</dbReference>
<keyword evidence="1" id="KW-0175">Coiled coil</keyword>
<accession>A0A0N9VVT4</accession>
<dbReference type="Gene3D" id="3.30.70.270">
    <property type="match status" value="1"/>
</dbReference>
<dbReference type="InterPro" id="IPR043128">
    <property type="entry name" value="Rev_trsase/Diguanyl_cyclase"/>
</dbReference>
<feature type="domain" description="GGDEF" evidence="3">
    <location>
        <begin position="270"/>
        <end position="400"/>
    </location>
</feature>
<keyword evidence="2" id="KW-1133">Transmembrane helix</keyword>
<dbReference type="NCBIfam" id="TIGR00254">
    <property type="entry name" value="GGDEF"/>
    <property type="match status" value="1"/>
</dbReference>
<dbReference type="STRING" id="1324350.AOY20_06715"/>
<dbReference type="Pfam" id="PF17152">
    <property type="entry name" value="CHASE8"/>
    <property type="match status" value="1"/>
</dbReference>
<dbReference type="AlphaFoldDB" id="A0A0N9VVT4"/>
<proteinExistence type="predicted"/>
<dbReference type="EMBL" id="CP012808">
    <property type="protein sequence ID" value="ALH95252.1"/>
    <property type="molecule type" value="Genomic_DNA"/>
</dbReference>
<protein>
    <recommendedName>
        <fullName evidence="3">GGDEF domain-containing protein</fullName>
    </recommendedName>
</protein>
<dbReference type="SMART" id="SM00267">
    <property type="entry name" value="GGDEF"/>
    <property type="match status" value="1"/>
</dbReference>
<name>A0A0N9VVT4_9GAMM</name>
<evidence type="ECO:0000313" key="5">
    <source>
        <dbReference type="Proteomes" id="UP000064939"/>
    </source>
</evidence>
<evidence type="ECO:0000259" key="3">
    <source>
        <dbReference type="PROSITE" id="PS50887"/>
    </source>
</evidence>
<dbReference type="PROSITE" id="PS50887">
    <property type="entry name" value="GGDEF"/>
    <property type="match status" value="1"/>
</dbReference>
<keyword evidence="2" id="KW-0812">Transmembrane</keyword>
<evidence type="ECO:0000256" key="2">
    <source>
        <dbReference type="SAM" id="Phobius"/>
    </source>
</evidence>
<dbReference type="InterPro" id="IPR000160">
    <property type="entry name" value="GGDEF_dom"/>
</dbReference>
<dbReference type="CDD" id="cd01949">
    <property type="entry name" value="GGDEF"/>
    <property type="match status" value="1"/>
</dbReference>
<evidence type="ECO:0000313" key="4">
    <source>
        <dbReference type="EMBL" id="ALH95252.1"/>
    </source>
</evidence>
<dbReference type="InterPro" id="IPR033417">
    <property type="entry name" value="CHASE8"/>
</dbReference>
<dbReference type="InterPro" id="IPR029787">
    <property type="entry name" value="Nucleotide_cyclase"/>
</dbReference>
<organism evidence="4 5">
    <name type="scientific">Acinetobacter equi</name>
    <dbReference type="NCBI Taxonomy" id="1324350"/>
    <lineage>
        <taxon>Bacteria</taxon>
        <taxon>Pseudomonadati</taxon>
        <taxon>Pseudomonadota</taxon>
        <taxon>Gammaproteobacteria</taxon>
        <taxon>Moraxellales</taxon>
        <taxon>Moraxellaceae</taxon>
        <taxon>Acinetobacter</taxon>
    </lineage>
</organism>
<feature type="transmembrane region" description="Helical" evidence="2">
    <location>
        <begin position="152"/>
        <end position="171"/>
    </location>
</feature>
<reference evidence="4 5" key="1">
    <citation type="journal article" date="2015" name="Int. J. Syst. Evol. Microbiol.">
        <title>Acinetobacter equi sp. nov. isolated from horse faeces.</title>
        <authorList>
            <person name="Poppel M.T."/>
            <person name="Skiebe E."/>
            <person name="Laue M."/>
            <person name="Bergmann H."/>
            <person name="Ebersberger I."/>
            <person name="Garn T."/>
            <person name="Fruth A."/>
            <person name="Baumgardt S."/>
            <person name="Busse H.J."/>
            <person name="Wilharm G."/>
        </authorList>
    </citation>
    <scope>NUCLEOTIDE SEQUENCE [LARGE SCALE GENOMIC DNA]</scope>
    <source>
        <strain evidence="4 5">114</strain>
    </source>
</reference>
<dbReference type="OrthoDB" id="9812260at2"/>
<feature type="transmembrane region" description="Helical" evidence="2">
    <location>
        <begin position="17"/>
        <end position="39"/>
    </location>
</feature>
<dbReference type="RefSeq" id="WP_054581146.1">
    <property type="nucleotide sequence ID" value="NZ_CP012808.1"/>
</dbReference>
<dbReference type="KEGG" id="aei:AOY20_06715"/>
<keyword evidence="2" id="KW-0472">Membrane</keyword>
<dbReference type="PANTHER" id="PTHR46663:SF2">
    <property type="entry name" value="GGDEF DOMAIN-CONTAINING PROTEIN"/>
    <property type="match status" value="1"/>
</dbReference>
<dbReference type="PANTHER" id="PTHR46663">
    <property type="entry name" value="DIGUANYLATE CYCLASE DGCT-RELATED"/>
    <property type="match status" value="1"/>
</dbReference>
<feature type="coiled-coil region" evidence="1">
    <location>
        <begin position="217"/>
        <end position="248"/>
    </location>
</feature>
<gene>
    <name evidence="4" type="ORF">AOY20_06715</name>
</gene>
<evidence type="ECO:0000256" key="1">
    <source>
        <dbReference type="SAM" id="Coils"/>
    </source>
</evidence>
<dbReference type="Proteomes" id="UP000064939">
    <property type="component" value="Chromosome"/>
</dbReference>
<dbReference type="InterPro" id="IPR052163">
    <property type="entry name" value="DGC-Regulatory_Protein"/>
</dbReference>
<dbReference type="SUPFAM" id="SSF55073">
    <property type="entry name" value="Nucleotide cyclase"/>
    <property type="match status" value="1"/>
</dbReference>
<sequence>MKNTTTSLHNVFKKSQLAIFGLTFFLCSVIFVLVASFTLETYATRSITVLTKALSERIQPAVVFNDKSTIDKILKNFTKEYPIRSISVADTNGNTISQAMQYESTPFQLQSILDNLYFSDPIRLKIQHNNQNFGELIVYGNSSTHIEFFKKIIIFLCIGFLFVLIILFWSVNSIYKYLMHSISPIAETAKIISSNKDYSLRFPHSNISELNKITFVFNELLAKIQLSNQQLETENQQLSHRANHDELTQLPNRNYFNEKLIYIFNHHLNDNVALLFIDNNNFKEINDKFGHLAGDAVLKEMAIRLRSSLRSDDFIARIGGDEFAVLLYNVKNKDNLILICENLLNTCKKPIIHSDQEIYFSFSIGIALGKLFTTPETLIAEADSSMYKAKILPKRWFIAS</sequence>
<keyword evidence="5" id="KW-1185">Reference proteome</keyword>